<evidence type="ECO:0000256" key="2">
    <source>
        <dbReference type="ARBA" id="ARBA00023125"/>
    </source>
</evidence>
<reference evidence="5 6" key="1">
    <citation type="journal article" date="2019" name="Nat. Med.">
        <title>A library of human gut bacterial isolates paired with longitudinal multiomics data enables mechanistic microbiome research.</title>
        <authorList>
            <person name="Poyet M."/>
            <person name="Groussin M."/>
            <person name="Gibbons S.M."/>
            <person name="Avila-Pacheco J."/>
            <person name="Jiang X."/>
            <person name="Kearney S.M."/>
            <person name="Perrotta A.R."/>
            <person name="Berdy B."/>
            <person name="Zhao S."/>
            <person name="Lieberman T.D."/>
            <person name="Swanson P.K."/>
            <person name="Smith M."/>
            <person name="Roesemann S."/>
            <person name="Alexander J.E."/>
            <person name="Rich S.A."/>
            <person name="Livny J."/>
            <person name="Vlamakis H."/>
            <person name="Clish C."/>
            <person name="Bullock K."/>
            <person name="Deik A."/>
            <person name="Scott J."/>
            <person name="Pierce K.A."/>
            <person name="Xavier R.J."/>
            <person name="Alm E.J."/>
        </authorList>
    </citation>
    <scope>NUCLEOTIDE SEQUENCE [LARGE SCALE GENOMIC DNA]</scope>
    <source>
        <strain evidence="5 6">BIOML-A3</strain>
    </source>
</reference>
<name>A0A6I0LSL2_BACUN</name>
<dbReference type="SUPFAM" id="SSF46689">
    <property type="entry name" value="Homeodomain-like"/>
    <property type="match status" value="1"/>
</dbReference>
<keyword evidence="3" id="KW-0804">Transcription</keyword>
<protein>
    <submittedName>
        <fullName evidence="5">AraC family transcriptional regulator</fullName>
    </submittedName>
</protein>
<comment type="caution">
    <text evidence="5">The sequence shown here is derived from an EMBL/GenBank/DDBJ whole genome shotgun (WGS) entry which is preliminary data.</text>
</comment>
<dbReference type="Proteomes" id="UP000487989">
    <property type="component" value="Unassembled WGS sequence"/>
</dbReference>
<dbReference type="InterPro" id="IPR018060">
    <property type="entry name" value="HTH_AraC"/>
</dbReference>
<gene>
    <name evidence="5" type="ORF">GAP48_03760</name>
</gene>
<evidence type="ECO:0000313" key="5">
    <source>
        <dbReference type="EMBL" id="KAB4257599.1"/>
    </source>
</evidence>
<accession>A0A6I0LSL2</accession>
<organism evidence="5 6">
    <name type="scientific">Bacteroides uniformis</name>
    <dbReference type="NCBI Taxonomy" id="820"/>
    <lineage>
        <taxon>Bacteria</taxon>
        <taxon>Pseudomonadati</taxon>
        <taxon>Bacteroidota</taxon>
        <taxon>Bacteroidia</taxon>
        <taxon>Bacteroidales</taxon>
        <taxon>Bacteroidaceae</taxon>
        <taxon>Bacteroides</taxon>
    </lineage>
</organism>
<dbReference type="InterPro" id="IPR009057">
    <property type="entry name" value="Homeodomain-like_sf"/>
</dbReference>
<dbReference type="RefSeq" id="WP_151882318.1">
    <property type="nucleotide sequence ID" value="NZ_WCTH01000006.1"/>
</dbReference>
<dbReference type="AlphaFoldDB" id="A0A6I0LSL2"/>
<dbReference type="Pfam" id="PF12833">
    <property type="entry name" value="HTH_18"/>
    <property type="match status" value="1"/>
</dbReference>
<evidence type="ECO:0000313" key="6">
    <source>
        <dbReference type="Proteomes" id="UP000487989"/>
    </source>
</evidence>
<dbReference type="PANTHER" id="PTHR43280:SF32">
    <property type="entry name" value="TRANSCRIPTIONAL REGULATORY PROTEIN"/>
    <property type="match status" value="1"/>
</dbReference>
<dbReference type="PROSITE" id="PS01124">
    <property type="entry name" value="HTH_ARAC_FAMILY_2"/>
    <property type="match status" value="1"/>
</dbReference>
<keyword evidence="2" id="KW-0238">DNA-binding</keyword>
<feature type="domain" description="HTH araC/xylS-type" evidence="4">
    <location>
        <begin position="172"/>
        <end position="271"/>
    </location>
</feature>
<keyword evidence="1" id="KW-0805">Transcription regulation</keyword>
<sequence length="275" mass="31743">MNTKTEAKIVYSTLYHLIRSVDFNDWVIHMICLAGEAWFMYDGRKFSIGRNDVVIITKPQKITDIGQTDDLRVEIIAAPNDFLTNQLPANNFGIGGAISLFDNPIIHLSDENTQILLDDMHAIRKRLDNTEHPFYRELVGSLALTMMYDLFAFHTQDRTSIYASDRSMYVVKELMAMLEVGTSKYYREVNYYAAQLNVTPKYLSDTVRRQTGHNVTYFIARYTLPIIKEYLNNPHLSIAQISDEMKFGNPASFTRYASRYLGMSPKRYRASLMPK</sequence>
<proteinExistence type="predicted"/>
<dbReference type="EMBL" id="WCTJ01000004">
    <property type="protein sequence ID" value="KAB4257599.1"/>
    <property type="molecule type" value="Genomic_DNA"/>
</dbReference>
<evidence type="ECO:0000256" key="1">
    <source>
        <dbReference type="ARBA" id="ARBA00023015"/>
    </source>
</evidence>
<dbReference type="GO" id="GO:0043565">
    <property type="term" value="F:sequence-specific DNA binding"/>
    <property type="evidence" value="ECO:0007669"/>
    <property type="project" value="InterPro"/>
</dbReference>
<dbReference type="GO" id="GO:0003700">
    <property type="term" value="F:DNA-binding transcription factor activity"/>
    <property type="evidence" value="ECO:0007669"/>
    <property type="project" value="InterPro"/>
</dbReference>
<evidence type="ECO:0000256" key="3">
    <source>
        <dbReference type="ARBA" id="ARBA00023163"/>
    </source>
</evidence>
<dbReference type="Gene3D" id="1.10.10.60">
    <property type="entry name" value="Homeodomain-like"/>
    <property type="match status" value="1"/>
</dbReference>
<dbReference type="PANTHER" id="PTHR43280">
    <property type="entry name" value="ARAC-FAMILY TRANSCRIPTIONAL REGULATOR"/>
    <property type="match status" value="1"/>
</dbReference>
<dbReference type="SMART" id="SM00342">
    <property type="entry name" value="HTH_ARAC"/>
    <property type="match status" value="1"/>
</dbReference>
<evidence type="ECO:0000259" key="4">
    <source>
        <dbReference type="PROSITE" id="PS01124"/>
    </source>
</evidence>